<protein>
    <submittedName>
        <fullName evidence="2">Hyp18</fullName>
    </submittedName>
</protein>
<keyword evidence="1" id="KW-0812">Transmembrane</keyword>
<geneLocation type="mitochondrion" evidence="2"/>
<organism>
    <name type="scientific">Moniliophthora roreri (strain MCA 2997)</name>
    <name type="common">Cocoa frosty pod rot fungus</name>
    <name type="synonym">Crinipellis roreri</name>
    <dbReference type="NCBI Taxonomy" id="1381753"/>
    <lineage>
        <taxon>Eukaryota</taxon>
        <taxon>Fungi</taxon>
        <taxon>Dikarya</taxon>
        <taxon>Basidiomycota</taxon>
        <taxon>Agaricomycotina</taxon>
        <taxon>Agaricomycetes</taxon>
        <taxon>Agaricomycetidae</taxon>
        <taxon>Agaricales</taxon>
        <taxon>Marasmiineae</taxon>
        <taxon>Marasmiaceae</taxon>
        <taxon>Moniliophthora</taxon>
    </lineage>
</organism>
<feature type="transmembrane region" description="Helical" evidence="1">
    <location>
        <begin position="100"/>
        <end position="120"/>
    </location>
</feature>
<gene>
    <name evidence="2" type="primary">hyp18</name>
</gene>
<evidence type="ECO:0000313" key="3">
    <source>
        <dbReference type="Proteomes" id="UP000017559"/>
    </source>
</evidence>
<evidence type="ECO:0000313" key="2">
    <source>
        <dbReference type="EMBL" id="ADO51601.1"/>
    </source>
</evidence>
<proteinExistence type="predicted"/>
<accession>F2WVK9</accession>
<dbReference type="Proteomes" id="UP000017559">
    <property type="component" value="Mitochondrion"/>
</dbReference>
<dbReference type="AlphaFoldDB" id="F2WVK9"/>
<name>F2WVK9_MONRO</name>
<dbReference type="GeneID" id="10446103"/>
<evidence type="ECO:0000256" key="1">
    <source>
        <dbReference type="SAM" id="Phobius"/>
    </source>
</evidence>
<sequence length="122" mass="14448">MLNNHSNQKGNNFINLVFSDPDLQSKFSEYPFNLLPELVGLNNLTLFFLIIILNISFAEYLSKLNYEKYIPNNKLGLFLKKVLNRYLIIWSKSSKWLKRISFFMLIYCTCMIKLGLYCIFNN</sequence>
<keyword evidence="3" id="KW-1185">Reference proteome</keyword>
<keyword evidence="1" id="KW-0472">Membrane</keyword>
<dbReference type="EMBL" id="HQ259115">
    <property type="protein sequence ID" value="ADO51601.1"/>
    <property type="molecule type" value="Genomic_DNA"/>
</dbReference>
<dbReference type="RefSeq" id="YP_004376380.1">
    <property type="nucleotide sequence ID" value="NC_015400.1"/>
</dbReference>
<keyword evidence="2" id="KW-0496">Mitochondrion</keyword>
<feature type="transmembrane region" description="Helical" evidence="1">
    <location>
        <begin position="41"/>
        <end position="61"/>
    </location>
</feature>
<reference key="2">
    <citation type="journal article" date="2012" name="Fungal Biol.">
        <title>The mitochondrial genome of Moniliophthora roreri, the frosty pod rot pathogen of cacao.</title>
        <authorList>
            <person name="Costa G.G.L."/>
            <person name="Cabrera O.G."/>
            <person name="Tiburcio R.A."/>
            <person name="Medrano F.J."/>
            <person name="Carazzolle M.F."/>
            <person name="Thomazella D.P.T."/>
            <person name="Schuster S.C."/>
            <person name="Carlson J.E."/>
            <person name="Guiltinan M.J."/>
            <person name="Bailey B.A."/>
            <person name="Mieczkowski P."/>
            <person name="Pereira G.A.G."/>
            <person name="Meinhardt L.W."/>
        </authorList>
    </citation>
    <scope>NUCLEOTIDE SEQUENCE [LARGE SCALE GENOMIC DNA]</scope>
    <source>
        <strain>MCA 2997</strain>
    </source>
</reference>
<keyword evidence="1" id="KW-1133">Transmembrane helix</keyword>
<reference evidence="2" key="1">
    <citation type="submission" date="2010-09" db="EMBL/GenBank/DDBJ databases">
        <authorList>
            <person name="Garcia O."/>
            <person name="Costa G.G.L."/>
            <person name="Tiburcio R.A."/>
            <person name="Medrano F.J."/>
            <person name="Carazzolle M.F."/>
            <person name="Thomazella D.T."/>
            <person name="Schuster S.C."/>
            <person name="Carlson J.E."/>
            <person name="Guiltinan M.J."/>
            <person name="Bailey B.A."/>
            <person name="Mieckowski P."/>
            <person name="Pereira G.A.G."/>
            <person name="Meinhardt L.W."/>
        </authorList>
    </citation>
    <scope>NUCLEOTIDE SEQUENCE</scope>
</reference>